<reference evidence="4 5" key="1">
    <citation type="submission" date="2019-06" db="EMBL/GenBank/DDBJ databases">
        <authorList>
            <person name="Lee I."/>
            <person name="Jang G.I."/>
            <person name="Hwang C.Y."/>
        </authorList>
    </citation>
    <scope>NUCLEOTIDE SEQUENCE [LARGE SCALE GENOMIC DNA]</scope>
    <source>
        <strain evidence="4 5">PAMC 28131</strain>
    </source>
</reference>
<evidence type="ECO:0000313" key="5">
    <source>
        <dbReference type="Proteomes" id="UP000319897"/>
    </source>
</evidence>
<comment type="caution">
    <text evidence="4">The sequence shown here is derived from an EMBL/GenBank/DDBJ whole genome shotgun (WGS) entry which is preliminary data.</text>
</comment>
<dbReference type="InterPro" id="IPR013424">
    <property type="entry name" value="Ice-binding_C"/>
</dbReference>
<keyword evidence="5" id="KW-1185">Reference proteome</keyword>
<evidence type="ECO:0000313" key="4">
    <source>
        <dbReference type="EMBL" id="TPE58773.1"/>
    </source>
</evidence>
<dbReference type="OrthoDB" id="7578381at2"/>
<dbReference type="AlphaFoldDB" id="A0A501XEP8"/>
<sequence length="251" mass="26383">MIKFCIGVAAAALLAGPTLASVSFNYEKAGVLNTTATFEYSGVEKFDSRELGTGGFTTTFGTSGNPVVITGVYSGVTILDADQYGGAGGTGRYGVTFDSPYTLSLSTSDDSPLTYFGYWLSALDSGNQLEFLKDGVTVATITPSDVITNTGSCPASAHCGNPSGPFAGFNTAQPYVFINIYFDDGDSYDTVRFFEQPTVGGYESDNHTVGYFLQKGGVVPEPATWAMMIMGFGLVGFAARRRNAMAAKTLA</sequence>
<gene>
    <name evidence="4" type="ORF">FJQ54_17165</name>
</gene>
<feature type="domain" description="Ice-binding protein C-terminal" evidence="3">
    <location>
        <begin position="219"/>
        <end position="242"/>
    </location>
</feature>
<dbReference type="Pfam" id="PF07589">
    <property type="entry name" value="PEP-CTERM"/>
    <property type="match status" value="1"/>
</dbReference>
<feature type="chain" id="PRO_5021198970" evidence="2">
    <location>
        <begin position="21"/>
        <end position="251"/>
    </location>
</feature>
<feature type="signal peptide" evidence="2">
    <location>
        <begin position="1"/>
        <end position="20"/>
    </location>
</feature>
<dbReference type="NCBIfam" id="TIGR02595">
    <property type="entry name" value="PEP_CTERM"/>
    <property type="match status" value="1"/>
</dbReference>
<dbReference type="Proteomes" id="UP000319897">
    <property type="component" value="Unassembled WGS sequence"/>
</dbReference>
<evidence type="ECO:0000259" key="3">
    <source>
        <dbReference type="Pfam" id="PF07589"/>
    </source>
</evidence>
<keyword evidence="2" id="KW-0732">Signal</keyword>
<organism evidence="4 5">
    <name type="scientific">Sandaracinobacter neustonicus</name>
    <dbReference type="NCBI Taxonomy" id="1715348"/>
    <lineage>
        <taxon>Bacteria</taxon>
        <taxon>Pseudomonadati</taxon>
        <taxon>Pseudomonadota</taxon>
        <taxon>Alphaproteobacteria</taxon>
        <taxon>Sphingomonadales</taxon>
        <taxon>Sphingosinicellaceae</taxon>
        <taxon>Sandaracinobacter</taxon>
    </lineage>
</organism>
<dbReference type="EMBL" id="VFSU01000034">
    <property type="protein sequence ID" value="TPE58773.1"/>
    <property type="molecule type" value="Genomic_DNA"/>
</dbReference>
<keyword evidence="1" id="KW-1133">Transmembrane helix</keyword>
<dbReference type="NCBIfam" id="NF035944">
    <property type="entry name" value="PEPxxWA-CTERM"/>
    <property type="match status" value="1"/>
</dbReference>
<evidence type="ECO:0000256" key="2">
    <source>
        <dbReference type="SAM" id="SignalP"/>
    </source>
</evidence>
<keyword evidence="1" id="KW-0472">Membrane</keyword>
<keyword evidence="1" id="KW-0812">Transmembrane</keyword>
<feature type="transmembrane region" description="Helical" evidence="1">
    <location>
        <begin position="222"/>
        <end position="239"/>
    </location>
</feature>
<name>A0A501XEP8_9SPHN</name>
<evidence type="ECO:0000256" key="1">
    <source>
        <dbReference type="SAM" id="Phobius"/>
    </source>
</evidence>
<accession>A0A501XEP8</accession>
<protein>
    <submittedName>
        <fullName evidence="4">PEP-CTERM sorting domain-containing protein</fullName>
    </submittedName>
</protein>
<proteinExistence type="predicted"/>
<dbReference type="RefSeq" id="WP_140929625.1">
    <property type="nucleotide sequence ID" value="NZ_VFSU01000034.1"/>
</dbReference>